<dbReference type="InterPro" id="IPR015422">
    <property type="entry name" value="PyrdxlP-dep_Trfase_small"/>
</dbReference>
<evidence type="ECO:0000313" key="16">
    <source>
        <dbReference type="EMBL" id="RTG82019.1"/>
    </source>
</evidence>
<dbReference type="UniPathway" id="UPA00334">
    <property type="reaction ID" value="UER00726"/>
</dbReference>
<dbReference type="InterPro" id="IPR004839">
    <property type="entry name" value="Aminotransferase_I/II_large"/>
</dbReference>
<dbReference type="GO" id="GO:0000398">
    <property type="term" value="P:mRNA splicing, via spliceosome"/>
    <property type="evidence" value="ECO:0007669"/>
    <property type="project" value="InterPro"/>
</dbReference>
<keyword evidence="9 12" id="KW-0862">Zinc</keyword>
<dbReference type="InterPro" id="IPR009145">
    <property type="entry name" value="U2AF_small"/>
</dbReference>
<reference evidence="16 17" key="1">
    <citation type="journal article" date="2019" name="PLoS Pathog.">
        <title>Genome sequence of the bovine parasite Schistosoma bovis Tanzania.</title>
        <authorList>
            <person name="Oey H."/>
            <person name="Zakrzewski M."/>
            <person name="Gobert G."/>
            <person name="Gravermann K."/>
            <person name="Stoye J."/>
            <person name="Jones M."/>
            <person name="Mcmanus D."/>
            <person name="Krause L."/>
        </authorList>
    </citation>
    <scope>NUCLEOTIDE SEQUENCE [LARGE SCALE GENOMIC DNA]</scope>
    <source>
        <strain evidence="16 17">TAN1997</strain>
    </source>
</reference>
<dbReference type="SMART" id="SM00356">
    <property type="entry name" value="ZnF_C3H1"/>
    <property type="match status" value="2"/>
</dbReference>
<comment type="subunit">
    <text evidence="3">Homodimer.</text>
</comment>
<evidence type="ECO:0000313" key="17">
    <source>
        <dbReference type="Proteomes" id="UP000290809"/>
    </source>
</evidence>
<keyword evidence="10" id="KW-0663">Pyridoxal phosphate</keyword>
<keyword evidence="6 12" id="KW-0479">Metal-binding</keyword>
<comment type="similarity">
    <text evidence="2">Belongs to the class-I pyridoxal-phosphate-dependent aminotransferase family.</text>
</comment>
<evidence type="ECO:0000256" key="13">
    <source>
        <dbReference type="SAM" id="Coils"/>
    </source>
</evidence>
<accession>A0A430Q2U2</accession>
<dbReference type="Pfam" id="PF00155">
    <property type="entry name" value="Aminotran_1_2"/>
    <property type="match status" value="1"/>
</dbReference>
<dbReference type="PRINTS" id="PR01848">
    <property type="entry name" value="U2AUXFACTOR"/>
</dbReference>
<dbReference type="GO" id="GO:0089701">
    <property type="term" value="C:U2AF complex"/>
    <property type="evidence" value="ECO:0007669"/>
    <property type="project" value="InterPro"/>
</dbReference>
<feature type="compositionally biased region" description="Polar residues" evidence="14">
    <location>
        <begin position="378"/>
        <end position="391"/>
    </location>
</feature>
<dbReference type="InterPro" id="IPR051326">
    <property type="entry name" value="Kynurenine-oxoglutarate_AT"/>
</dbReference>
<organism evidence="16 17">
    <name type="scientific">Schistosoma bovis</name>
    <name type="common">Blood fluke</name>
    <dbReference type="NCBI Taxonomy" id="6184"/>
    <lineage>
        <taxon>Eukaryota</taxon>
        <taxon>Metazoa</taxon>
        <taxon>Spiralia</taxon>
        <taxon>Lophotrochozoa</taxon>
        <taxon>Platyhelminthes</taxon>
        <taxon>Trematoda</taxon>
        <taxon>Digenea</taxon>
        <taxon>Strigeidida</taxon>
        <taxon>Schistosomatoidea</taxon>
        <taxon>Schistosomatidae</taxon>
        <taxon>Schistosoma</taxon>
    </lineage>
</organism>
<evidence type="ECO:0000256" key="14">
    <source>
        <dbReference type="SAM" id="MobiDB-lite"/>
    </source>
</evidence>
<keyword evidence="8 12" id="KW-0863">Zinc-finger</keyword>
<dbReference type="InterPro" id="IPR015424">
    <property type="entry name" value="PyrdxlP-dep_Trfase"/>
</dbReference>
<evidence type="ECO:0000256" key="2">
    <source>
        <dbReference type="ARBA" id="ARBA00007441"/>
    </source>
</evidence>
<feature type="region of interest" description="Disordered" evidence="14">
    <location>
        <begin position="365"/>
        <end position="487"/>
    </location>
</feature>
<keyword evidence="5" id="KW-0808">Transferase</keyword>
<feature type="compositionally biased region" description="Low complexity" evidence="14">
    <location>
        <begin position="407"/>
        <end position="422"/>
    </location>
</feature>
<dbReference type="InterPro" id="IPR015421">
    <property type="entry name" value="PyrdxlP-dep_Trfase_major"/>
</dbReference>
<dbReference type="GO" id="GO:0008270">
    <property type="term" value="F:zinc ion binding"/>
    <property type="evidence" value="ECO:0007669"/>
    <property type="project" value="UniProtKB-KW"/>
</dbReference>
<protein>
    <submittedName>
        <fullName evidence="16">Cysteine-S-conjugate beta-lyase</fullName>
    </submittedName>
</protein>
<dbReference type="SUPFAM" id="SSF53383">
    <property type="entry name" value="PLP-dependent transferases"/>
    <property type="match status" value="1"/>
</dbReference>
<keyword evidence="16" id="KW-0456">Lyase</keyword>
<evidence type="ECO:0000256" key="3">
    <source>
        <dbReference type="ARBA" id="ARBA00011738"/>
    </source>
</evidence>
<evidence type="ECO:0000259" key="15">
    <source>
        <dbReference type="PROSITE" id="PS50103"/>
    </source>
</evidence>
<dbReference type="PROSITE" id="PS50103">
    <property type="entry name" value="ZF_C3H1"/>
    <property type="match status" value="2"/>
</dbReference>
<dbReference type="FunFam" id="3.90.1150.10:FF:000021">
    <property type="entry name" value="Kynurenine--oxoglutarate transaminase 3"/>
    <property type="match status" value="1"/>
</dbReference>
<dbReference type="FunFam" id="3.40.640.10:FF:000024">
    <property type="entry name" value="Kynurenine--oxoglutarate transaminase 3"/>
    <property type="match status" value="1"/>
</dbReference>
<gene>
    <name evidence="16" type="ORF">DC041_0000034</name>
</gene>
<comment type="caution">
    <text evidence="16">The sequence shown here is derived from an EMBL/GenBank/DDBJ whole genome shotgun (WGS) entry which is preliminary data.</text>
</comment>
<evidence type="ECO:0000256" key="8">
    <source>
        <dbReference type="ARBA" id="ARBA00022771"/>
    </source>
</evidence>
<feature type="domain" description="C3H1-type" evidence="15">
    <location>
        <begin position="145"/>
        <end position="173"/>
    </location>
</feature>
<evidence type="ECO:0000256" key="5">
    <source>
        <dbReference type="ARBA" id="ARBA00022679"/>
    </source>
</evidence>
<keyword evidence="4" id="KW-0032">Aminotransferase</keyword>
<dbReference type="Gene3D" id="3.90.1150.10">
    <property type="entry name" value="Aspartate Aminotransferase, domain 1"/>
    <property type="match status" value="1"/>
</dbReference>
<sequence length="960" mass="110034">MIRHRARRAFLKKLKRKRKRQKLAKENIEREIEELSRLQFSPSYQAQQAKELELAALEAKERYNLNYNVTFYSERNEELWQEREREAQRQWEENNRQKILLKQREEEAQDVHEQQSPDLPPWHLPPPPVPIPTVIEQVPYGPTVSTVMEKCSFFRKTGACRYGFLCSRLHQYPSPYDDTIESFNIADDQDVGGLDEPIDNSCLVLQIPKMFTHYHLDLTKHTGSEDQDSGLEVDESQLLSDYHEFYHDVRMELESRWGKISVIRTCRNLADHLRGAVYVEFSRGPSAAWDAAEACNGRWFAGRQLTCTVVRLGGGWREAICGLYHRGKCPKGDLHCNFLHVFLNPGETSNDLQKTLWRHVGRLISPVDNNSHSDRGRSSTVKSLSNDSSSLTHRHHHHHDRRKTRRQSSSSISSHSRSSSPIGHHHSSRSKNNYKNCRLSEYHSHRKSKRNKHYSSGSRRSSLSRSPSTSSVHKKHKKHMKEKSHKRMKRVNHFLVLFSAQTVLIRHVSKENCTDMLNETRSAMILPAARILKQKPSIWVEINHAVAKYKPVNLGQGFPDILPKQHVLESLTMLGKPDVSPFLHQYTRSMGHPRLVNVLSKLYTSFLRCDRKLYGESGSLQVDSFGPDREIDPLNEVIITVGAYGSLFTAISALVNPDDEVIIMDPSFDCYAPMTVMAGGVPIYVPLRPQLDDGEELISDCWKLDIKELESKITSKTKVLLLNTPHNPLGKVFNREELESIADVCIRHNLVCISDEVYEWLVFPPNHHIKIASLPGMWSRTLTIGSAGKTFSVTGWKLGWTIGPANLIQAMQLHQQNTVYTCPTPLQEAVARSLEIELPLLNTHESYFNEMCALIEPKGRNMVKKLNEIGMIAVRPTGGYFLVADISKLHVPSNELDKNDSLSYDVKFNNWMMQNKGVSAIPMSVFYSTSNQHLGSKYLRFCFFKEDSTLNSAYEILKKW</sequence>
<feature type="compositionally biased region" description="Basic residues" evidence="14">
    <location>
        <begin position="472"/>
        <end position="487"/>
    </location>
</feature>
<evidence type="ECO:0000256" key="10">
    <source>
        <dbReference type="ARBA" id="ARBA00022898"/>
    </source>
</evidence>
<keyword evidence="17" id="KW-1185">Reference proteome</keyword>
<feature type="compositionally biased region" description="Basic residues" evidence="14">
    <location>
        <begin position="444"/>
        <end position="453"/>
    </location>
</feature>
<comment type="cofactor">
    <cofactor evidence="1">
        <name>pyridoxal 5'-phosphate</name>
        <dbReference type="ChEBI" id="CHEBI:597326"/>
    </cofactor>
</comment>
<dbReference type="InterPro" id="IPR035979">
    <property type="entry name" value="RBD_domain_sf"/>
</dbReference>
<dbReference type="PANTHER" id="PTHR43807">
    <property type="entry name" value="FI04487P"/>
    <property type="match status" value="1"/>
</dbReference>
<comment type="pathway">
    <text evidence="11">Amino-acid degradation; L-kynurenine degradation; kynurenate from L-kynurenine: step 1/2.</text>
</comment>
<proteinExistence type="inferred from homology"/>
<dbReference type="CDD" id="cd00609">
    <property type="entry name" value="AAT_like"/>
    <property type="match status" value="1"/>
</dbReference>
<evidence type="ECO:0000256" key="11">
    <source>
        <dbReference type="ARBA" id="ARBA00024016"/>
    </source>
</evidence>
<feature type="coiled-coil region" evidence="13">
    <location>
        <begin position="11"/>
        <end position="38"/>
    </location>
</feature>
<feature type="domain" description="C3H1-type" evidence="15">
    <location>
        <begin position="315"/>
        <end position="343"/>
    </location>
</feature>
<dbReference type="GO" id="GO:0005739">
    <property type="term" value="C:mitochondrion"/>
    <property type="evidence" value="ECO:0007669"/>
    <property type="project" value="TreeGrafter"/>
</dbReference>
<dbReference type="GO" id="GO:0016829">
    <property type="term" value="F:lyase activity"/>
    <property type="evidence" value="ECO:0007669"/>
    <property type="project" value="UniProtKB-KW"/>
</dbReference>
<evidence type="ECO:0000256" key="6">
    <source>
        <dbReference type="ARBA" id="ARBA00022723"/>
    </source>
</evidence>
<dbReference type="InterPro" id="IPR000571">
    <property type="entry name" value="Znf_CCCH"/>
</dbReference>
<feature type="zinc finger region" description="C3H1-type" evidence="12">
    <location>
        <begin position="145"/>
        <end position="173"/>
    </location>
</feature>
<dbReference type="AlphaFoldDB" id="A0A430Q2U2"/>
<dbReference type="GO" id="GO:0030170">
    <property type="term" value="F:pyridoxal phosphate binding"/>
    <property type="evidence" value="ECO:0007669"/>
    <property type="project" value="InterPro"/>
</dbReference>
<dbReference type="InterPro" id="IPR012677">
    <property type="entry name" value="Nucleotide-bd_a/b_plait_sf"/>
</dbReference>
<dbReference type="Proteomes" id="UP000290809">
    <property type="component" value="Unassembled WGS sequence"/>
</dbReference>
<dbReference type="CDD" id="cd12540">
    <property type="entry name" value="RRM_U2AFBPL"/>
    <property type="match status" value="1"/>
</dbReference>
<feature type="compositionally biased region" description="Low complexity" evidence="14">
    <location>
        <begin position="455"/>
        <end position="471"/>
    </location>
</feature>
<keyword evidence="13" id="KW-0175">Coiled coil</keyword>
<name>A0A430Q2U2_SCHBO</name>
<feature type="compositionally biased region" description="Basic residues" evidence="14">
    <location>
        <begin position="392"/>
        <end position="406"/>
    </location>
</feature>
<dbReference type="GO" id="GO:0097053">
    <property type="term" value="P:L-kynurenine catabolic process"/>
    <property type="evidence" value="ECO:0007669"/>
    <property type="project" value="UniProtKB-UniPathway"/>
</dbReference>
<dbReference type="SUPFAM" id="SSF54928">
    <property type="entry name" value="RNA-binding domain, RBD"/>
    <property type="match status" value="1"/>
</dbReference>
<dbReference type="Gene3D" id="3.40.640.10">
    <property type="entry name" value="Type I PLP-dependent aspartate aminotransferase-like (Major domain)"/>
    <property type="match status" value="1"/>
</dbReference>
<keyword evidence="7" id="KW-0677">Repeat</keyword>
<evidence type="ECO:0000256" key="1">
    <source>
        <dbReference type="ARBA" id="ARBA00001933"/>
    </source>
</evidence>
<evidence type="ECO:0000256" key="9">
    <source>
        <dbReference type="ARBA" id="ARBA00022833"/>
    </source>
</evidence>
<dbReference type="Gene3D" id="3.30.70.330">
    <property type="match status" value="1"/>
</dbReference>
<evidence type="ECO:0000256" key="7">
    <source>
        <dbReference type="ARBA" id="ARBA00022737"/>
    </source>
</evidence>
<evidence type="ECO:0000256" key="4">
    <source>
        <dbReference type="ARBA" id="ARBA00022576"/>
    </source>
</evidence>
<dbReference type="GO" id="GO:0016212">
    <property type="term" value="F:kynurenine-oxoglutarate transaminase activity"/>
    <property type="evidence" value="ECO:0007669"/>
    <property type="project" value="UniProtKB-ARBA"/>
</dbReference>
<evidence type="ECO:0000256" key="12">
    <source>
        <dbReference type="PROSITE-ProRule" id="PRU00723"/>
    </source>
</evidence>
<dbReference type="PANTHER" id="PTHR43807:SF20">
    <property type="entry name" value="FI04487P"/>
    <property type="match status" value="1"/>
</dbReference>
<dbReference type="EMBL" id="QMKO01003027">
    <property type="protein sequence ID" value="RTG82019.1"/>
    <property type="molecule type" value="Genomic_DNA"/>
</dbReference>
<dbReference type="GO" id="GO:0003723">
    <property type="term" value="F:RNA binding"/>
    <property type="evidence" value="ECO:0007669"/>
    <property type="project" value="InterPro"/>
</dbReference>
<feature type="zinc finger region" description="C3H1-type" evidence="12">
    <location>
        <begin position="315"/>
        <end position="343"/>
    </location>
</feature>
<dbReference type="STRING" id="6184.A0A430Q2U2"/>